<protein>
    <submittedName>
        <fullName evidence="1">Type II-A CRISPR-associated protein Csn2</fullName>
    </submittedName>
</protein>
<evidence type="ECO:0000313" key="2">
    <source>
        <dbReference type="Proteomes" id="UP000290602"/>
    </source>
</evidence>
<dbReference type="OrthoDB" id="2246929at2"/>
<accession>A0A4Q0VKC8</accession>
<dbReference type="NCBIfam" id="TIGR01866">
    <property type="entry name" value="cas_Csn2"/>
    <property type="match status" value="1"/>
</dbReference>
<dbReference type="InterPro" id="IPR038600">
    <property type="entry name" value="Csn2_sf"/>
</dbReference>
<proteinExistence type="predicted"/>
<dbReference type="AlphaFoldDB" id="A0A4Q0VKC8"/>
<comment type="caution">
    <text evidence="1">The sequence shown here is derived from an EMBL/GenBank/DDBJ whole genome shotgun (WGS) entry which is preliminary data.</text>
</comment>
<gene>
    <name evidence="1" type="primary">csn2</name>
    <name evidence="1" type="ORF">DXH47_06410</name>
</gene>
<dbReference type="RefSeq" id="WP_129032529.1">
    <property type="nucleotide sequence ID" value="NZ_CP059603.1"/>
</dbReference>
<dbReference type="CDD" id="cd12218">
    <property type="entry name" value="Csn2"/>
    <property type="match status" value="1"/>
</dbReference>
<sequence>MKLTYYGYQPFDVQPGEITVLATAAPKIYHDLVIGLRDDMDTVRLASDDFELLKHSQASHWYGDPVLEIDLNKIFQRKLQDLFLKSLSEKQVVQLTDDWQRIITQILGDSYLLDVPLNVPETPALAKLVKLSGLQLEESVNREPYGILETLIKTLVELNDQKMVVLTNISHYLQVPRLKMLRKVVATTYLPVLDIEFSENRQKDYFKECRYHFIDHDFILW</sequence>
<evidence type="ECO:0000313" key="1">
    <source>
        <dbReference type="EMBL" id="RXI78690.1"/>
    </source>
</evidence>
<keyword evidence="2" id="KW-1185">Reference proteome</keyword>
<name>A0A4Q0VKC8_9LACO</name>
<dbReference type="Gene3D" id="3.40.50.11940">
    <property type="match status" value="1"/>
</dbReference>
<organism evidence="1 2">
    <name type="scientific">Levilactobacillus suantsaii</name>
    <dbReference type="NCBI Taxonomy" id="2292255"/>
    <lineage>
        <taxon>Bacteria</taxon>
        <taxon>Bacillati</taxon>
        <taxon>Bacillota</taxon>
        <taxon>Bacilli</taxon>
        <taxon>Lactobacillales</taxon>
        <taxon>Lactobacillaceae</taxon>
        <taxon>Levilactobacillus</taxon>
    </lineage>
</organism>
<dbReference type="Proteomes" id="UP000290602">
    <property type="component" value="Unassembled WGS sequence"/>
</dbReference>
<dbReference type="InterPro" id="IPR010146">
    <property type="entry name" value="CRISPR-assoc_prot_Csn2-typ"/>
</dbReference>
<reference evidence="1 2" key="1">
    <citation type="submission" date="2018-08" db="EMBL/GenBank/DDBJ databases">
        <title>Lactobacillus suantsai sp. nov., isolated from traditional fermented suan-tsai in Taiwan.</title>
        <authorList>
            <person name="Huang C.-H."/>
        </authorList>
    </citation>
    <scope>NUCLEOTIDE SEQUENCE [LARGE SCALE GENOMIC DNA]</scope>
    <source>
        <strain evidence="1 2">BCRC 12945</strain>
    </source>
</reference>
<dbReference type="EMBL" id="QXIL01000009">
    <property type="protein sequence ID" value="RXI78690.1"/>
    <property type="molecule type" value="Genomic_DNA"/>
</dbReference>